<name>A0ABR0FCH2_9PEZI</name>
<dbReference type="EMBL" id="JAFFGZ010000008">
    <property type="protein sequence ID" value="KAK4641098.1"/>
    <property type="molecule type" value="Genomic_DNA"/>
</dbReference>
<comment type="caution">
    <text evidence="1">The sequence shown here is derived from an EMBL/GenBank/DDBJ whole genome shotgun (WGS) entry which is preliminary data.</text>
</comment>
<dbReference type="GeneID" id="87892446"/>
<accession>A0ABR0FCH2</accession>
<gene>
    <name evidence="1" type="ORF">QC761_0098710</name>
</gene>
<evidence type="ECO:0000313" key="2">
    <source>
        <dbReference type="Proteomes" id="UP001322138"/>
    </source>
</evidence>
<protein>
    <submittedName>
        <fullName evidence="1">Uncharacterized protein</fullName>
    </submittedName>
</protein>
<dbReference type="Proteomes" id="UP001322138">
    <property type="component" value="Unassembled WGS sequence"/>
</dbReference>
<organism evidence="1 2">
    <name type="scientific">Podospora bellae-mahoneyi</name>
    <dbReference type="NCBI Taxonomy" id="2093777"/>
    <lineage>
        <taxon>Eukaryota</taxon>
        <taxon>Fungi</taxon>
        <taxon>Dikarya</taxon>
        <taxon>Ascomycota</taxon>
        <taxon>Pezizomycotina</taxon>
        <taxon>Sordariomycetes</taxon>
        <taxon>Sordariomycetidae</taxon>
        <taxon>Sordariales</taxon>
        <taxon>Podosporaceae</taxon>
        <taxon>Podospora</taxon>
    </lineage>
</organism>
<reference evidence="1 2" key="1">
    <citation type="journal article" date="2023" name="bioRxiv">
        <title>High-quality genome assemblies of four members of thePodospora anserinaspecies complex.</title>
        <authorList>
            <person name="Ament-Velasquez S.L."/>
            <person name="Vogan A.A."/>
            <person name="Wallerman O."/>
            <person name="Hartmann F."/>
            <person name="Gautier V."/>
            <person name="Silar P."/>
            <person name="Giraud T."/>
            <person name="Johannesson H."/>
        </authorList>
    </citation>
    <scope>NUCLEOTIDE SEQUENCE [LARGE SCALE GENOMIC DNA]</scope>
    <source>
        <strain evidence="1 2">CBS 112042</strain>
    </source>
</reference>
<keyword evidence="2" id="KW-1185">Reference proteome</keyword>
<dbReference type="RefSeq" id="XP_062730074.1">
    <property type="nucleotide sequence ID" value="XM_062873078.1"/>
</dbReference>
<evidence type="ECO:0000313" key="1">
    <source>
        <dbReference type="EMBL" id="KAK4641098.1"/>
    </source>
</evidence>
<proteinExistence type="predicted"/>
<sequence>MVGGRGRVYIYSNADIRAVVFSVSFFLLKVDSWMGVREIMTTDDRGRIRSGCVSGEVKLFAGRRLQVPLAAGTGERGITETGTEKFAGCSTKESNRLAGS</sequence>